<evidence type="ECO:0000256" key="1">
    <source>
        <dbReference type="SAM" id="SignalP"/>
    </source>
</evidence>
<evidence type="ECO:0000313" key="2">
    <source>
        <dbReference type="EMBL" id="GGK66664.1"/>
    </source>
</evidence>
<reference evidence="2" key="2">
    <citation type="submission" date="2020-09" db="EMBL/GenBank/DDBJ databases">
        <authorList>
            <person name="Sun Q."/>
            <person name="Zhou Y."/>
        </authorList>
    </citation>
    <scope>NUCLEOTIDE SEQUENCE</scope>
    <source>
        <strain evidence="2">CGMCC 4.7278</strain>
    </source>
</reference>
<reference evidence="2" key="1">
    <citation type="journal article" date="2014" name="Int. J. Syst. Evol. Microbiol.">
        <title>Complete genome sequence of Corynebacterium casei LMG S-19264T (=DSM 44701T), isolated from a smear-ripened cheese.</title>
        <authorList>
            <consortium name="US DOE Joint Genome Institute (JGI-PGF)"/>
            <person name="Walter F."/>
            <person name="Albersmeier A."/>
            <person name="Kalinowski J."/>
            <person name="Ruckert C."/>
        </authorList>
    </citation>
    <scope>NUCLEOTIDE SEQUENCE</scope>
    <source>
        <strain evidence="2">CGMCC 4.7278</strain>
    </source>
</reference>
<dbReference type="Proteomes" id="UP000612956">
    <property type="component" value="Unassembled WGS sequence"/>
</dbReference>
<evidence type="ECO:0008006" key="4">
    <source>
        <dbReference type="Google" id="ProtNLM"/>
    </source>
</evidence>
<dbReference type="RefSeq" id="WP_188830897.1">
    <property type="nucleotide sequence ID" value="NZ_BMMW01000005.1"/>
</dbReference>
<feature type="chain" id="PRO_5037126360" description="Carboxypeptidase regulatory-like domain-containing protein" evidence="1">
    <location>
        <begin position="30"/>
        <end position="152"/>
    </location>
</feature>
<comment type="caution">
    <text evidence="2">The sequence shown here is derived from an EMBL/GenBank/DDBJ whole genome shotgun (WGS) entry which is preliminary data.</text>
</comment>
<dbReference type="AlphaFoldDB" id="A0A917VDF5"/>
<name>A0A917VDF5_9NOCA</name>
<dbReference type="EMBL" id="BMMW01000005">
    <property type="protein sequence ID" value="GGK66664.1"/>
    <property type="molecule type" value="Genomic_DNA"/>
</dbReference>
<keyword evidence="1" id="KW-0732">Signal</keyword>
<evidence type="ECO:0000313" key="3">
    <source>
        <dbReference type="Proteomes" id="UP000612956"/>
    </source>
</evidence>
<organism evidence="2 3">
    <name type="scientific">Nocardia camponoti</name>
    <dbReference type="NCBI Taxonomy" id="1616106"/>
    <lineage>
        <taxon>Bacteria</taxon>
        <taxon>Bacillati</taxon>
        <taxon>Actinomycetota</taxon>
        <taxon>Actinomycetes</taxon>
        <taxon>Mycobacteriales</taxon>
        <taxon>Nocardiaceae</taxon>
        <taxon>Nocardia</taxon>
    </lineage>
</organism>
<proteinExistence type="predicted"/>
<protein>
    <recommendedName>
        <fullName evidence="4">Carboxypeptidase regulatory-like domain-containing protein</fullName>
    </recommendedName>
</protein>
<feature type="signal peptide" evidence="1">
    <location>
        <begin position="1"/>
        <end position="29"/>
    </location>
</feature>
<gene>
    <name evidence="2" type="ORF">GCM10011591_43510</name>
</gene>
<dbReference type="Gene3D" id="2.60.40.1120">
    <property type="entry name" value="Carboxypeptidase-like, regulatory domain"/>
    <property type="match status" value="1"/>
</dbReference>
<keyword evidence="3" id="KW-1185">Reference proteome</keyword>
<sequence>MPRYVVSRYFVISTALLALTSGAIGSAQARPVGDDSVARITCGWSSQPRQGEAQVRYASPTAAAQIDAFVVDAATRKPVVGKKVTLSGVDTCGDVIDRQLITGPAGQVSFRALQPGSYHVKTPSSTIAQEVAAADIELTEPSVTTLRLTVAT</sequence>
<accession>A0A917VDF5</accession>